<dbReference type="PANTHER" id="PTHR16469">
    <property type="entry name" value="UBIQUITIN-ASSOCIATED AND SH3 DOMAIN-CONTAINING BA-RELATED"/>
    <property type="match status" value="1"/>
</dbReference>
<feature type="compositionally biased region" description="Basic and acidic residues" evidence="1">
    <location>
        <begin position="382"/>
        <end position="393"/>
    </location>
</feature>
<evidence type="ECO:0000313" key="4">
    <source>
        <dbReference type="Proteomes" id="UP000190274"/>
    </source>
</evidence>
<dbReference type="Proteomes" id="UP000190274">
    <property type="component" value="Chromosome C"/>
</dbReference>
<dbReference type="EMBL" id="LT598459">
    <property type="protein sequence ID" value="SCU82946.1"/>
    <property type="molecule type" value="Genomic_DNA"/>
</dbReference>
<dbReference type="InterPro" id="IPR013078">
    <property type="entry name" value="His_Pase_superF_clade-1"/>
</dbReference>
<dbReference type="PANTHER" id="PTHR16469:SF51">
    <property type="entry name" value="TRANSCRIPTION FACTOR TAU 55 KDA SUBUNIT"/>
    <property type="match status" value="1"/>
</dbReference>
<dbReference type="InterPro" id="IPR029033">
    <property type="entry name" value="His_PPase_superfam"/>
</dbReference>
<dbReference type="AlphaFoldDB" id="A0A1G4J0D1"/>
<dbReference type="SMART" id="SM00855">
    <property type="entry name" value="PGAM"/>
    <property type="match status" value="1"/>
</dbReference>
<sequence length="412" mass="45798">MALKTIYIARHGYRSNWLPKGPYPPPPTGVNSDVPLAEHGVKQAKELAHYIMSIENQPEMLFSSPFYRCLETCEPIADLLELPINVERGIGEWYKPDRAIIPEPASFAVLNNFFPNKLSPGWDATVIPSDKGETEQEIFSRCREFWPKFLSKLESNFPNVETIMLVTHAATKIALGMNLLGFDNCRDPIDGDGTTLRSGSCSLDKYELIVNGDIAPELESVPLADRRWRLTMNGNTEFLAKGEEMHWDFQYGFEAGSDADIKARRALAEAQGSQDKQTHADAVSALELAKPLVDTDAYEHVYFSVDIPSDSAKTKTEVESGATLQYSGLDTNAPLVKIGEKLYEGSWQKLVGTELVFPDAAGVDATGIEQGESESEGLDDTPEQKPIDESKPRAEKIYRITDKLVLEHVRPM</sequence>
<dbReference type="FunFam" id="3.40.50.1240:FF:000034">
    <property type="entry name" value="Transcription factor TFIIIC subunit"/>
    <property type="match status" value="1"/>
</dbReference>
<evidence type="ECO:0000256" key="1">
    <source>
        <dbReference type="SAM" id="MobiDB-lite"/>
    </source>
</evidence>
<dbReference type="InterPro" id="IPR014623">
    <property type="entry name" value="Tfc7/tau55"/>
</dbReference>
<evidence type="ECO:0000313" key="3">
    <source>
        <dbReference type="EMBL" id="SCU82946.1"/>
    </source>
</evidence>
<dbReference type="PIRSF" id="PIRSF036802">
    <property type="entry name" value="Tau55_TFC7"/>
    <property type="match status" value="1"/>
</dbReference>
<dbReference type="Gene3D" id="3.40.50.1240">
    <property type="entry name" value="Phosphoglycerate mutase-like"/>
    <property type="match status" value="1"/>
</dbReference>
<protein>
    <submittedName>
        <fullName evidence="3">LADA_0C08812g1_1</fullName>
    </submittedName>
</protein>
<reference evidence="4" key="1">
    <citation type="submission" date="2016-03" db="EMBL/GenBank/DDBJ databases">
        <authorList>
            <person name="Devillers H."/>
        </authorList>
    </citation>
    <scope>NUCLEOTIDE SEQUENCE [LARGE SCALE GENOMIC DNA]</scope>
</reference>
<feature type="compositionally biased region" description="Acidic residues" evidence="1">
    <location>
        <begin position="371"/>
        <end position="381"/>
    </location>
</feature>
<organism evidence="3 4">
    <name type="scientific">Lachancea dasiensis</name>
    <dbReference type="NCBI Taxonomy" id="1072105"/>
    <lineage>
        <taxon>Eukaryota</taxon>
        <taxon>Fungi</taxon>
        <taxon>Dikarya</taxon>
        <taxon>Ascomycota</taxon>
        <taxon>Saccharomycotina</taxon>
        <taxon>Saccharomycetes</taxon>
        <taxon>Saccharomycetales</taxon>
        <taxon>Saccharomycetaceae</taxon>
        <taxon>Lachancea</taxon>
    </lineage>
</organism>
<accession>A0A1G4J0D1</accession>
<dbReference type="Pfam" id="PF10419">
    <property type="entry name" value="TFIIIC_sub6"/>
    <property type="match status" value="1"/>
</dbReference>
<dbReference type="InterPro" id="IPR019481">
    <property type="entry name" value="TFIIIC_triple_barrel"/>
</dbReference>
<dbReference type="Gene3D" id="2.60.40.4370">
    <property type="match status" value="1"/>
</dbReference>
<dbReference type="OrthoDB" id="414418at2759"/>
<gene>
    <name evidence="3" type="ORF">LADA_0C08812G</name>
</gene>
<dbReference type="GO" id="GO:0016791">
    <property type="term" value="F:phosphatase activity"/>
    <property type="evidence" value="ECO:0007669"/>
    <property type="project" value="UniProtKB-ARBA"/>
</dbReference>
<dbReference type="STRING" id="1266660.A0A1G4J0D1"/>
<name>A0A1G4J0D1_9SACH</name>
<feature type="region of interest" description="Disordered" evidence="1">
    <location>
        <begin position="368"/>
        <end position="393"/>
    </location>
</feature>
<dbReference type="SUPFAM" id="SSF53254">
    <property type="entry name" value="Phosphoglycerate mutase-like"/>
    <property type="match status" value="1"/>
</dbReference>
<evidence type="ECO:0000259" key="2">
    <source>
        <dbReference type="Pfam" id="PF10419"/>
    </source>
</evidence>
<dbReference type="CDD" id="cd07067">
    <property type="entry name" value="HP_PGM_like"/>
    <property type="match status" value="1"/>
</dbReference>
<feature type="domain" description="Transcription factor TFIIIC triple barrel" evidence="2">
    <location>
        <begin position="298"/>
        <end position="410"/>
    </location>
</feature>
<dbReference type="Pfam" id="PF00300">
    <property type="entry name" value="His_Phos_1"/>
    <property type="match status" value="1"/>
</dbReference>
<dbReference type="InterPro" id="IPR051710">
    <property type="entry name" value="Phosphatase_SH3-domain"/>
</dbReference>
<keyword evidence="4" id="KW-1185">Reference proteome</keyword>
<proteinExistence type="predicted"/>